<keyword evidence="2" id="KW-1185">Reference proteome</keyword>
<evidence type="ECO:0000313" key="1">
    <source>
        <dbReference type="EMBL" id="EDX75328.1"/>
    </source>
</evidence>
<dbReference type="InterPro" id="IPR017601">
    <property type="entry name" value="DGQHR-contain_dom"/>
</dbReference>
<dbReference type="eggNOG" id="ENOG502Z8U6">
    <property type="taxonomic scope" value="Bacteria"/>
</dbReference>
<dbReference type="Proteomes" id="UP000003835">
    <property type="component" value="Unassembled WGS sequence"/>
</dbReference>
<organism evidence="1 2">
    <name type="scientific">Coleofasciculus chthonoplastes PCC 7420</name>
    <dbReference type="NCBI Taxonomy" id="118168"/>
    <lineage>
        <taxon>Bacteria</taxon>
        <taxon>Bacillati</taxon>
        <taxon>Cyanobacteriota</taxon>
        <taxon>Cyanophyceae</taxon>
        <taxon>Coleofasciculales</taxon>
        <taxon>Coleofasciculaceae</taxon>
        <taxon>Coleofasciculus</taxon>
    </lineage>
</organism>
<gene>
    <name evidence="1" type="ORF">MC7420_1246</name>
</gene>
<dbReference type="HOGENOM" id="CLU_036711_1_0_3"/>
<dbReference type="NCBIfam" id="TIGR03233">
    <property type="entry name" value="DNA_S_dndB"/>
    <property type="match status" value="1"/>
</dbReference>
<sequence length="354" mass="40626">MTNHQGLIPSFEYVLPAIRGIQAGREYYVSMCPVRFIPKLFAREDEENPPDQRVARSLNSKRVPDIANYILNNPDNYTVSAITAAIDADINFEPIGTEKEGRKMGRLRVPMDARFQITDGQHRCAAFEWALKQNPALGYETVAVILVLDIGLRYSQQMFLDLNRYGVHPDASLAILYDHRHPQATVVKAVIRNINVFRTLTDREHRTLPVRSGKLFTLHTLYNATSMLLADWQTAELEQQIDLAIRYWQAVSYCIPDWEAVRQRTVSAREMRQDYVHSHGLALLGLGAVGSVLLSVYPQSWEERLQELRRIDWSRSNPDWEGRIMVKGQISRSRTSIGRMVAYLKRYLGLPLTK</sequence>
<proteinExistence type="predicted"/>
<dbReference type="AlphaFoldDB" id="B4VR87"/>
<reference evidence="1 2" key="1">
    <citation type="submission" date="2008-07" db="EMBL/GenBank/DDBJ databases">
        <authorList>
            <person name="Tandeau de Marsac N."/>
            <person name="Ferriera S."/>
            <person name="Johnson J."/>
            <person name="Kravitz S."/>
            <person name="Beeson K."/>
            <person name="Sutton G."/>
            <person name="Rogers Y.-H."/>
            <person name="Friedman R."/>
            <person name="Frazier M."/>
            <person name="Venter J.C."/>
        </authorList>
    </citation>
    <scope>NUCLEOTIDE SEQUENCE [LARGE SCALE GENOMIC DNA]</scope>
    <source>
        <strain evidence="1 2">PCC 7420</strain>
    </source>
</reference>
<dbReference type="Pfam" id="PF14072">
    <property type="entry name" value="DndB"/>
    <property type="match status" value="1"/>
</dbReference>
<dbReference type="InterPro" id="IPR017642">
    <property type="entry name" value="DNA_S_mod_DndB"/>
</dbReference>
<dbReference type="CDD" id="cd16412">
    <property type="entry name" value="dndB"/>
    <property type="match status" value="1"/>
</dbReference>
<evidence type="ECO:0000313" key="2">
    <source>
        <dbReference type="Proteomes" id="UP000003835"/>
    </source>
</evidence>
<dbReference type="NCBIfam" id="TIGR03187">
    <property type="entry name" value="DGQHR"/>
    <property type="match status" value="1"/>
</dbReference>
<dbReference type="EMBL" id="DS989849">
    <property type="protein sequence ID" value="EDX75328.1"/>
    <property type="molecule type" value="Genomic_DNA"/>
</dbReference>
<accession>B4VR87</accession>
<protein>
    <submittedName>
        <fullName evidence="1">DNA sulfur modification protein DndB</fullName>
    </submittedName>
</protein>
<dbReference type="STRING" id="118168.MC7420_1246"/>
<dbReference type="OrthoDB" id="3524978at2"/>
<dbReference type="RefSeq" id="WP_006101039.1">
    <property type="nucleotide sequence ID" value="NZ_DS989849.1"/>
</dbReference>
<name>B4VR87_9CYAN</name>